<protein>
    <submittedName>
        <fullName evidence="2">Uncharacterized protein</fullName>
    </submittedName>
</protein>
<accession>A0A6G1QBU5</accession>
<reference evidence="2 3" key="1">
    <citation type="submission" date="2019-02" db="EMBL/GenBank/DDBJ databases">
        <title>Opniocepnalus argus genome.</title>
        <authorList>
            <person name="Zhou C."/>
            <person name="Xiao S."/>
        </authorList>
    </citation>
    <scope>NUCLEOTIDE SEQUENCE [LARGE SCALE GENOMIC DNA]</scope>
    <source>
        <strain evidence="2">OARG1902GOOAL</strain>
        <tissue evidence="2">Muscle</tissue>
    </source>
</reference>
<organism evidence="2 3">
    <name type="scientific">Channa argus</name>
    <name type="common">Northern snakehead</name>
    <name type="synonym">Ophicephalus argus</name>
    <dbReference type="NCBI Taxonomy" id="215402"/>
    <lineage>
        <taxon>Eukaryota</taxon>
        <taxon>Metazoa</taxon>
        <taxon>Chordata</taxon>
        <taxon>Craniata</taxon>
        <taxon>Vertebrata</taxon>
        <taxon>Euteleostomi</taxon>
        <taxon>Actinopterygii</taxon>
        <taxon>Neopterygii</taxon>
        <taxon>Teleostei</taxon>
        <taxon>Neoteleostei</taxon>
        <taxon>Acanthomorphata</taxon>
        <taxon>Anabantaria</taxon>
        <taxon>Anabantiformes</taxon>
        <taxon>Channoidei</taxon>
        <taxon>Channidae</taxon>
        <taxon>Channa</taxon>
    </lineage>
</organism>
<sequence length="139" mass="15474">MLVTQSCTDSGLHGALVPLSLPLHSRMCIYRGQCQRSFCAKCGRVFVGVRYGLRRYLRIDVLSPATWPSQALARTTAVPRSFQASRPLSGQARGSVSGSPFETRQNTARAHAEEKSLIDEIILSRRRGPFILFKKILKL</sequence>
<dbReference type="EMBL" id="CM015726">
    <property type="protein sequence ID" value="KAF3699894.1"/>
    <property type="molecule type" value="Genomic_DNA"/>
</dbReference>
<gene>
    <name evidence="2" type="ORF">EXN66_Car015581</name>
</gene>
<keyword evidence="3" id="KW-1185">Reference proteome</keyword>
<reference evidence="3" key="2">
    <citation type="submission" date="2019-02" db="EMBL/GenBank/DDBJ databases">
        <title>Opniocepnalus argus Var Kimnra genome.</title>
        <authorList>
            <person name="Zhou C."/>
            <person name="Xiao S."/>
        </authorList>
    </citation>
    <scope>NUCLEOTIDE SEQUENCE [LARGE SCALE GENOMIC DNA]</scope>
</reference>
<feature type="region of interest" description="Disordered" evidence="1">
    <location>
        <begin position="84"/>
        <end position="108"/>
    </location>
</feature>
<proteinExistence type="predicted"/>
<evidence type="ECO:0000313" key="3">
    <source>
        <dbReference type="Proteomes" id="UP000503349"/>
    </source>
</evidence>
<name>A0A6G1QBU5_CHAAH</name>
<dbReference type="Proteomes" id="UP000503349">
    <property type="component" value="Chromosome 15"/>
</dbReference>
<evidence type="ECO:0000256" key="1">
    <source>
        <dbReference type="SAM" id="MobiDB-lite"/>
    </source>
</evidence>
<evidence type="ECO:0000313" key="2">
    <source>
        <dbReference type="EMBL" id="KAF3699894.1"/>
    </source>
</evidence>
<dbReference type="AlphaFoldDB" id="A0A6G1QBU5"/>